<evidence type="ECO:0000313" key="4">
    <source>
        <dbReference type="Proteomes" id="UP000502894"/>
    </source>
</evidence>
<accession>A0A6F8T7C0</accession>
<dbReference type="GO" id="GO:0006400">
    <property type="term" value="P:tRNA modification"/>
    <property type="evidence" value="ECO:0007669"/>
    <property type="project" value="InterPro"/>
</dbReference>
<reference evidence="3" key="1">
    <citation type="journal article" date="2020" name="Microbiol. Resour. Announc.">
        <title>Complete Genome Sequence of Novel Psychrotolerant Legionella Strain TUM19329, Isolated from Antarctic Lake Sediment.</title>
        <authorList>
            <person name="Shimada S."/>
            <person name="Nakai R."/>
            <person name="Aoki K."/>
            <person name="Shimoeda N."/>
            <person name="Ohno G."/>
            <person name="Miyazaki Y."/>
            <person name="Kudoh S."/>
            <person name="Imura S."/>
            <person name="Watanabe K."/>
            <person name="Ishii Y."/>
            <person name="Tateda K."/>
        </authorList>
    </citation>
    <scope>NUCLEOTIDE SEQUENCE [LARGE SCALE GENOMIC DNA]</scope>
    <source>
        <strain evidence="3">TUM19329</strain>
    </source>
</reference>
<dbReference type="SUPFAM" id="SSF51713">
    <property type="entry name" value="tRNA-guanine transglycosylase"/>
    <property type="match status" value="1"/>
</dbReference>
<dbReference type="KEGG" id="lant:TUM19329_26690"/>
<dbReference type="Proteomes" id="UP000502894">
    <property type="component" value="Chromosome"/>
</dbReference>
<dbReference type="InterPro" id="IPR002616">
    <property type="entry name" value="tRNA_ribo_trans-like"/>
</dbReference>
<dbReference type="AlphaFoldDB" id="A0A6F8T7C0"/>
<dbReference type="GO" id="GO:0008479">
    <property type="term" value="F:tRNA-guanosine(34) queuine transglycosylase activity"/>
    <property type="evidence" value="ECO:0007669"/>
    <property type="project" value="TreeGrafter"/>
</dbReference>
<dbReference type="NCBIfam" id="TIGR00449">
    <property type="entry name" value="tgt_general"/>
    <property type="match status" value="1"/>
</dbReference>
<dbReference type="EMBL" id="AP022839">
    <property type="protein sequence ID" value="BCA96308.1"/>
    <property type="molecule type" value="Genomic_DNA"/>
</dbReference>
<evidence type="ECO:0000313" key="3">
    <source>
        <dbReference type="EMBL" id="BCA96308.1"/>
    </source>
</evidence>
<dbReference type="RefSeq" id="WP_173237669.1">
    <property type="nucleotide sequence ID" value="NZ_AP022839.1"/>
</dbReference>
<dbReference type="Gene3D" id="3.20.20.105">
    <property type="entry name" value="Queuine tRNA-ribosyltransferase-like"/>
    <property type="match status" value="2"/>
</dbReference>
<keyword evidence="3" id="KW-0808">Transferase</keyword>
<sequence>MLHADQNFIPVMTSGAGLCLTATNWNEVNIRSVALKLDSLLLKPGYDFLIKTPDLARYMGWSGLTILNTAQLLANKEGIFTLISPYDGSKLKLTYSQLIEIVLSIKPNAVILPQRILQQHPKIWDDWNESIIPFVAVDDLLKQELHRTHGVYFHWDNSLSDETFLQQLKRWTYLPRYVTGNLSLELMKRLKSEGIEFLESDQPAVAGMQGQVFSQEGIVNLTEDSAAMQFEPIDSECRCPTCSQHLTKAYLHHLFRHTPLLCQRFLIQHNVYYALSYLGN</sequence>
<evidence type="ECO:0000256" key="1">
    <source>
        <dbReference type="ARBA" id="ARBA00022833"/>
    </source>
</evidence>
<protein>
    <submittedName>
        <fullName evidence="3">Queuine tRNA-ribosyltransferase</fullName>
    </submittedName>
</protein>
<dbReference type="PANTHER" id="PTHR43530">
    <property type="entry name" value="QUEUINE TRNA-RIBOSYLTRANSFERASE CATALYTIC SUBUNIT 1"/>
    <property type="match status" value="1"/>
</dbReference>
<feature type="domain" description="tRNA-guanine(15) transglycosylase-like" evidence="2">
    <location>
        <begin position="174"/>
        <end position="276"/>
    </location>
</feature>
<dbReference type="Pfam" id="PF01702">
    <property type="entry name" value="TGT"/>
    <property type="match status" value="1"/>
</dbReference>
<dbReference type="PANTHER" id="PTHR43530:SF1">
    <property type="entry name" value="QUEUINE TRNA-RIBOSYLTRANSFERASE CATALYTIC SUBUNIT 1"/>
    <property type="match status" value="1"/>
</dbReference>
<organism evidence="3 4">
    <name type="scientific">Legionella antarctica</name>
    <dbReference type="NCBI Taxonomy" id="2708020"/>
    <lineage>
        <taxon>Bacteria</taxon>
        <taxon>Pseudomonadati</taxon>
        <taxon>Pseudomonadota</taxon>
        <taxon>Gammaproteobacteria</taxon>
        <taxon>Legionellales</taxon>
        <taxon>Legionellaceae</taxon>
        <taxon>Legionella</taxon>
    </lineage>
</organism>
<keyword evidence="4" id="KW-1185">Reference proteome</keyword>
<keyword evidence="1" id="KW-0862">Zinc</keyword>
<proteinExistence type="predicted"/>
<dbReference type="GO" id="GO:0005829">
    <property type="term" value="C:cytosol"/>
    <property type="evidence" value="ECO:0007669"/>
    <property type="project" value="TreeGrafter"/>
</dbReference>
<name>A0A6F8T7C0_9GAMM</name>
<gene>
    <name evidence="3" type="primary">tgt_1</name>
    <name evidence="3" type="ORF">TUM19329_26690</name>
</gene>
<dbReference type="InterPro" id="IPR036511">
    <property type="entry name" value="TGT-like_sf"/>
</dbReference>
<evidence type="ECO:0000259" key="2">
    <source>
        <dbReference type="Pfam" id="PF01702"/>
    </source>
</evidence>